<reference evidence="3 4" key="1">
    <citation type="journal article" date="2007" name="Genome Biol.">
        <title>Genome analysis and genome-wide proteomics of Thermococcus gammatolerans, the most radioresistant organism known amongst the Archaea.</title>
        <authorList>
            <person name="Zivanovic Y."/>
            <person name="Armengaud J."/>
            <person name="Lagorce A."/>
            <person name="Leplat C."/>
            <person name="Guerin P."/>
            <person name="Dutertre M."/>
            <person name="Anthouard V."/>
            <person name="Forterre P."/>
            <person name="Wincker P."/>
            <person name="Confalonieri F."/>
        </authorList>
    </citation>
    <scope>NUCLEOTIDE SEQUENCE [LARGE SCALE GENOMIC DNA]</scope>
    <source>
        <strain evidence="4">DSM 15229 / JCM 11827 / EJ3</strain>
    </source>
</reference>
<dbReference type="Proteomes" id="UP000001488">
    <property type="component" value="Chromosome"/>
</dbReference>
<feature type="compositionally biased region" description="Basic and acidic residues" evidence="1">
    <location>
        <begin position="73"/>
        <end position="89"/>
    </location>
</feature>
<keyword evidence="2" id="KW-0812">Transmembrane</keyword>
<dbReference type="OrthoDB" id="86175at2157"/>
<organism evidence="3 4">
    <name type="scientific">Thermococcus gammatolerans (strain DSM 15229 / JCM 11827 / EJ3)</name>
    <dbReference type="NCBI Taxonomy" id="593117"/>
    <lineage>
        <taxon>Archaea</taxon>
        <taxon>Methanobacteriati</taxon>
        <taxon>Methanobacteriota</taxon>
        <taxon>Thermococci</taxon>
        <taxon>Thermococcales</taxon>
        <taxon>Thermococcaceae</taxon>
        <taxon>Thermococcus</taxon>
    </lineage>
</organism>
<sequence>MDEERTLELIEYGVEALLLGAFTYLFAYQNYLLYRWHRGLPLPDKLPFLIIGAVVGLGFFLYKSREILKEVETRQPEVKPVKSGEKPLEGEVGSPEESDFSQWSD</sequence>
<dbReference type="HOGENOM" id="CLU_2353350_0_0_2"/>
<keyword evidence="2" id="KW-0472">Membrane</keyword>
<evidence type="ECO:0000256" key="2">
    <source>
        <dbReference type="SAM" id="Phobius"/>
    </source>
</evidence>
<evidence type="ECO:0000313" key="3">
    <source>
        <dbReference type="EMBL" id="ACS33300.1"/>
    </source>
</evidence>
<evidence type="ECO:0000313" key="4">
    <source>
        <dbReference type="Proteomes" id="UP000001488"/>
    </source>
</evidence>
<dbReference type="eggNOG" id="arCOG07132">
    <property type="taxonomic scope" value="Archaea"/>
</dbReference>
<feature type="transmembrane region" description="Helical" evidence="2">
    <location>
        <begin position="12"/>
        <end position="34"/>
    </location>
</feature>
<feature type="transmembrane region" description="Helical" evidence="2">
    <location>
        <begin position="46"/>
        <end position="62"/>
    </location>
</feature>
<dbReference type="GeneID" id="7988965"/>
<dbReference type="AlphaFoldDB" id="C5A4Y8"/>
<name>C5A4Y8_THEGJ</name>
<dbReference type="RefSeq" id="WP_015858418.1">
    <property type="nucleotide sequence ID" value="NC_012804.1"/>
</dbReference>
<evidence type="ECO:0000256" key="1">
    <source>
        <dbReference type="SAM" id="MobiDB-lite"/>
    </source>
</evidence>
<proteinExistence type="predicted"/>
<gene>
    <name evidence="3" type="ordered locus">TGAM_0798</name>
</gene>
<dbReference type="PaxDb" id="593117-TGAM_0798"/>
<keyword evidence="4" id="KW-1185">Reference proteome</keyword>
<protein>
    <submittedName>
        <fullName evidence="3">Uncharacterized protein</fullName>
    </submittedName>
</protein>
<keyword evidence="2" id="KW-1133">Transmembrane helix</keyword>
<dbReference type="PATRIC" id="fig|593117.10.peg.795"/>
<accession>C5A4Y8</accession>
<dbReference type="KEGG" id="tga:TGAM_0798"/>
<feature type="region of interest" description="Disordered" evidence="1">
    <location>
        <begin position="73"/>
        <end position="105"/>
    </location>
</feature>
<dbReference type="EMBL" id="CP001398">
    <property type="protein sequence ID" value="ACS33300.1"/>
    <property type="molecule type" value="Genomic_DNA"/>
</dbReference>